<reference evidence="1 2" key="1">
    <citation type="submission" date="2019-11" db="EMBL/GenBank/DDBJ databases">
        <title>Whole genome sequence of Oryza granulata.</title>
        <authorList>
            <person name="Li W."/>
        </authorList>
    </citation>
    <scope>NUCLEOTIDE SEQUENCE [LARGE SCALE GENOMIC DNA]</scope>
    <source>
        <strain evidence="2">cv. Menghai</strain>
        <tissue evidence="1">Leaf</tissue>
    </source>
</reference>
<proteinExistence type="predicted"/>
<dbReference type="AlphaFoldDB" id="A0A6G1C3X4"/>
<protein>
    <submittedName>
        <fullName evidence="1">Uncharacterized protein</fullName>
    </submittedName>
</protein>
<evidence type="ECO:0000313" key="2">
    <source>
        <dbReference type="Proteomes" id="UP000479710"/>
    </source>
</evidence>
<sequence length="74" mass="8467">MKKKEKIHSLLNEVDPRAFTNCSLALGILKPSQTVLWLFTDLETLMVVTMKDLHKLFFSTLLMMMANSDVQPVN</sequence>
<evidence type="ECO:0000313" key="1">
    <source>
        <dbReference type="EMBL" id="KAF0894880.1"/>
    </source>
</evidence>
<keyword evidence="2" id="KW-1185">Reference proteome</keyword>
<name>A0A6G1C3X4_9ORYZ</name>
<comment type="caution">
    <text evidence="1">The sequence shown here is derived from an EMBL/GenBank/DDBJ whole genome shotgun (WGS) entry which is preliminary data.</text>
</comment>
<dbReference type="EMBL" id="SPHZ02000010">
    <property type="protein sequence ID" value="KAF0894880.1"/>
    <property type="molecule type" value="Genomic_DNA"/>
</dbReference>
<organism evidence="1 2">
    <name type="scientific">Oryza meyeriana var. granulata</name>
    <dbReference type="NCBI Taxonomy" id="110450"/>
    <lineage>
        <taxon>Eukaryota</taxon>
        <taxon>Viridiplantae</taxon>
        <taxon>Streptophyta</taxon>
        <taxon>Embryophyta</taxon>
        <taxon>Tracheophyta</taxon>
        <taxon>Spermatophyta</taxon>
        <taxon>Magnoliopsida</taxon>
        <taxon>Liliopsida</taxon>
        <taxon>Poales</taxon>
        <taxon>Poaceae</taxon>
        <taxon>BOP clade</taxon>
        <taxon>Oryzoideae</taxon>
        <taxon>Oryzeae</taxon>
        <taxon>Oryzinae</taxon>
        <taxon>Oryza</taxon>
        <taxon>Oryza meyeriana</taxon>
    </lineage>
</organism>
<dbReference type="OrthoDB" id="714549at2759"/>
<dbReference type="Proteomes" id="UP000479710">
    <property type="component" value="Unassembled WGS sequence"/>
</dbReference>
<accession>A0A6G1C3X4</accession>
<gene>
    <name evidence="1" type="ORF">E2562_004888</name>
</gene>